<evidence type="ECO:0000256" key="5">
    <source>
        <dbReference type="ARBA" id="ARBA00023242"/>
    </source>
</evidence>
<keyword evidence="5" id="KW-0539">Nucleus</keyword>
<dbReference type="Pfam" id="PF03634">
    <property type="entry name" value="TCP"/>
    <property type="match status" value="1"/>
</dbReference>
<proteinExistence type="predicted"/>
<reference evidence="9" key="1">
    <citation type="journal article" date="2016" name="Ann. Bot.">
        <title>Characterization of CYCLOIDEA-like genes in Proteaceae, a basal eudicot family with multiple shifts in floral symmetry.</title>
        <authorList>
            <person name="Citerne H.L."/>
            <person name="Reyes E."/>
            <person name="Le Guilloux M."/>
            <person name="Delannoy E."/>
            <person name="Simonnet F."/>
            <person name="Sauquet H."/>
            <person name="Weston P.H."/>
            <person name="Nadot S."/>
            <person name="Damerval C."/>
        </authorList>
    </citation>
    <scope>NUCLEOTIDE SEQUENCE</scope>
</reference>
<evidence type="ECO:0000256" key="3">
    <source>
        <dbReference type="ARBA" id="ARBA00023125"/>
    </source>
</evidence>
<dbReference type="InterPro" id="IPR017887">
    <property type="entry name" value="TF_TCP_subgr"/>
</dbReference>
<evidence type="ECO:0000259" key="8">
    <source>
        <dbReference type="PROSITE" id="PS51370"/>
    </source>
</evidence>
<keyword evidence="4" id="KW-0804">Transcription</keyword>
<dbReference type="InterPro" id="IPR005333">
    <property type="entry name" value="Transcription_factor_TCP"/>
</dbReference>
<dbReference type="AlphaFoldDB" id="A0A1P8DB22"/>
<organism evidence="9">
    <name type="scientific">Alloxylon pinnatum</name>
    <dbReference type="NCBI Taxonomy" id="1619349"/>
    <lineage>
        <taxon>Eukaryota</taxon>
        <taxon>Viridiplantae</taxon>
        <taxon>Streptophyta</taxon>
        <taxon>Embryophyta</taxon>
        <taxon>Tracheophyta</taxon>
        <taxon>Spermatophyta</taxon>
        <taxon>Magnoliopsida</taxon>
        <taxon>Proteales</taxon>
        <taxon>Proteaceae</taxon>
        <taxon>Alloxylon</taxon>
    </lineage>
</organism>
<dbReference type="GO" id="GO:0005634">
    <property type="term" value="C:nucleus"/>
    <property type="evidence" value="ECO:0007669"/>
    <property type="project" value="UniProtKB-SubCell"/>
</dbReference>
<dbReference type="GO" id="GO:0043565">
    <property type="term" value="F:sequence-specific DNA binding"/>
    <property type="evidence" value="ECO:0007669"/>
    <property type="project" value="TreeGrafter"/>
</dbReference>
<evidence type="ECO:0000256" key="4">
    <source>
        <dbReference type="ARBA" id="ARBA00023163"/>
    </source>
</evidence>
<dbReference type="PROSITE" id="PS51369">
    <property type="entry name" value="TCP"/>
    <property type="match status" value="1"/>
</dbReference>
<keyword evidence="3" id="KW-0238">DNA-binding</keyword>
<dbReference type="PANTHER" id="PTHR31072:SF226">
    <property type="entry name" value="TRANSCRIPTION FACTOR TCP18"/>
    <property type="match status" value="1"/>
</dbReference>
<protein>
    <submittedName>
        <fullName evidence="9">CYCLOIDEA-like protein 1</fullName>
    </submittedName>
</protein>
<keyword evidence="2" id="KW-0805">Transcription regulation</keyword>
<evidence type="ECO:0000259" key="7">
    <source>
        <dbReference type="PROSITE" id="PS51369"/>
    </source>
</evidence>
<accession>A0A1P8DB22</accession>
<dbReference type="PANTHER" id="PTHR31072">
    <property type="entry name" value="TRANSCRIPTION FACTOR TCP4-RELATED"/>
    <property type="match status" value="1"/>
</dbReference>
<dbReference type="EMBL" id="KX345832">
    <property type="protein sequence ID" value="APU53789.1"/>
    <property type="molecule type" value="Genomic_DNA"/>
</dbReference>
<dbReference type="InterPro" id="IPR017888">
    <property type="entry name" value="CYC/TB1_R_domain"/>
</dbReference>
<evidence type="ECO:0000256" key="1">
    <source>
        <dbReference type="ARBA" id="ARBA00004123"/>
    </source>
</evidence>
<feature type="domain" description="TCP" evidence="7">
    <location>
        <begin position="71"/>
        <end position="129"/>
    </location>
</feature>
<evidence type="ECO:0000256" key="2">
    <source>
        <dbReference type="ARBA" id="ARBA00023015"/>
    </source>
</evidence>
<gene>
    <name evidence="9" type="primary">CYC1</name>
</gene>
<dbReference type="PROSITE" id="PS51370">
    <property type="entry name" value="R"/>
    <property type="match status" value="1"/>
</dbReference>
<feature type="domain" description="R" evidence="8">
    <location>
        <begin position="193"/>
        <end position="210"/>
    </location>
</feature>
<comment type="subcellular location">
    <subcellularLocation>
        <location evidence="1">Nucleus</location>
    </subcellularLocation>
</comment>
<dbReference type="GO" id="GO:0003700">
    <property type="term" value="F:DNA-binding transcription factor activity"/>
    <property type="evidence" value="ECO:0007669"/>
    <property type="project" value="InterPro"/>
</dbReference>
<evidence type="ECO:0000313" key="9">
    <source>
        <dbReference type="EMBL" id="APU53789.1"/>
    </source>
</evidence>
<dbReference type="GO" id="GO:2000032">
    <property type="term" value="P:regulation of secondary shoot formation"/>
    <property type="evidence" value="ECO:0007669"/>
    <property type="project" value="TreeGrafter"/>
</dbReference>
<evidence type="ECO:0000256" key="6">
    <source>
        <dbReference type="SAM" id="MobiDB-lite"/>
    </source>
</evidence>
<feature type="region of interest" description="Disordered" evidence="6">
    <location>
        <begin position="193"/>
        <end position="249"/>
    </location>
</feature>
<feature type="compositionally biased region" description="Basic and acidic residues" evidence="6">
    <location>
        <begin position="193"/>
        <end position="219"/>
    </location>
</feature>
<name>A0A1P8DB22_9MAGN</name>
<sequence>MTTMPKAQLVLNSHLPLQQQFLTEIMIDRAVSIKKSIMTNSDVDASNLNYSASMAVTSVKQNLNKQMRSVKRDRHSKILTAQGIRDRRMRLSLDVAPEFFGLQDLRDDDKPSKTIRWLLNQCKEAIKELVRAKEMSIRKPKCRGYANSVSSTSECEVNNVRDLEGMVPEKKALANKGGNKKKTRKTKFHYIGKESREKARARARERTIEKKRGQRREYVAEVSTQKVMSSSPSETGEEESGLSQSQSLEMKSTMAVVAEVEEPSSHSLLYHHLQGLNQKTVEEHLLTNNKSSESSIFSFQHESAITQGLIANNTNTKDNNIPIFFENWDIDGARALSCSAFQTTSEIHLQCHLSDV</sequence>